<gene>
    <name evidence="1" type="ORF">SAMN04488115_102221</name>
</gene>
<dbReference type="AlphaFoldDB" id="A0A1H5V9V7"/>
<protein>
    <submittedName>
        <fullName evidence="1">Uncharacterized protein</fullName>
    </submittedName>
</protein>
<reference evidence="1 2" key="1">
    <citation type="submission" date="2016-10" db="EMBL/GenBank/DDBJ databases">
        <authorList>
            <person name="de Groot N.N."/>
        </authorList>
    </citation>
    <scope>NUCLEOTIDE SEQUENCE [LARGE SCALE GENOMIC DNA]</scope>
    <source>
        <strain evidence="1 2">DSM 26656</strain>
    </source>
</reference>
<accession>A0A1H5V9V7</accession>
<name>A0A1H5V9V7_9HYPH</name>
<dbReference type="EMBL" id="FNUY01000002">
    <property type="protein sequence ID" value="SEF84119.1"/>
    <property type="molecule type" value="Genomic_DNA"/>
</dbReference>
<organism evidence="1 2">
    <name type="scientific">Bosea lathyri</name>
    <dbReference type="NCBI Taxonomy" id="1036778"/>
    <lineage>
        <taxon>Bacteria</taxon>
        <taxon>Pseudomonadati</taxon>
        <taxon>Pseudomonadota</taxon>
        <taxon>Alphaproteobacteria</taxon>
        <taxon>Hyphomicrobiales</taxon>
        <taxon>Boseaceae</taxon>
        <taxon>Bosea</taxon>
    </lineage>
</organism>
<keyword evidence="2" id="KW-1185">Reference proteome</keyword>
<dbReference type="Proteomes" id="UP000236743">
    <property type="component" value="Unassembled WGS sequence"/>
</dbReference>
<evidence type="ECO:0000313" key="1">
    <source>
        <dbReference type="EMBL" id="SEF84119.1"/>
    </source>
</evidence>
<proteinExistence type="predicted"/>
<evidence type="ECO:0000313" key="2">
    <source>
        <dbReference type="Proteomes" id="UP000236743"/>
    </source>
</evidence>
<dbReference type="RefSeq" id="WP_146071282.1">
    <property type="nucleotide sequence ID" value="NZ_FNUY01000002.1"/>
</dbReference>
<sequence length="60" mass="7014">MNVPTFGWHLTKEAEEYLQDLADELEVPDTRYTILSDRRSHAKDCWMNPSSDRQKGSMRG</sequence>